<sequence>MLSSLTPSTHTNSSSPSQTPADDDSNGGVDSGDPHGQTVTISMEERVRQEFDFPDFYSLASRVLDGDEDALGKLLELKNRPMLGSSRFKKCKNTNGSPILLAKGKSAGSEPEVFIGNVKLKLDKSDDIAAAFLNSSRKTLRYIPQLLRNEIVIKPTPSMVVLGSQRWHSTAVGYFLGRRPYFPQIEAFARTNWKGLQQVSATANGFFFFRFKTRVFMEEVIEEGPWLFQGQPVVLQPWEQGMSLRRQKHLQVPVWIRLRHLPMEYWTEEGLSAVASGIGTPLYTDKITKNCLRLDFARVCVMLDYHSQLPKHLVVLSPILAAGKEVPIKVDVEYEWLPLRCKQCCSLGHTAKTCPETTGVKQKAPVAVYVQKQSSEVGDSLRGKNDAVAATSGHVGTHVDKSPNQPNCVEEHVAPSSATNCRDISPSSDPISQKVKAQSDKVGQLVQDEGLQFLGILETRVRLGNVQAIRARLLPNWSWFDDYSGPMGRIWLAWNPLELGVQIRYTDEQFIHCCVLCKQTSATCLITVVYGDCDPTHRRRLWSGLQRLADDIAEVPWGFIAQAGLVDPPFTGSPFTWHNCSEGSRSLWRRLDRALVSPIWLNQWPQTTYFCALPRTSDHSPIILRGSDRRWTAGGMFRFDNSLAPHPQFLNTVRRVWRHPIHGTIICGKGDTNAQAESQMKWAQFGDQCSKLFFTKINTRRARQRVHQIQSADGNLATEPTQVAAEFLSFFQTLLGSARHGRTIQLEFLQPHLKHRLTGEEANELVVPVTMEEVRAAFFDIDSDSAPGPDGFSSGFFKAAWSEISGDLFAAVAEFFESGRLLKQLNATLLVMIPKTQLPVRVSDFRPIACCNVLYKVIAKILVNRMQKVLHLIIDSSQTAFVPGRAIADNILLAQELLAGYNQAKLPPRCTIKIDIQKAYDSVNWDFLLASLRIFKFPSRFVMWVEQCISTVAFSVLLNGSLHGFFAGTKGLRQGDPMSPYLFVIVMEMWHILLKLRSQSDDYFQYHWKCHDLGILNLCFADDVLIFCAGNINSVRTIKTTLLEFAELSGLGVNPGKSTVILSKSVREDRQAIIDLLGFQEGSLPIKYLGVPLTASRLTTTDCQPLLDTVDRRLAGWNHLSLSLAGRAQLIKSVLNSLHVYWASAFMLPKSIIQVLERKMRDFLWKGASGSGYAKVSWAQVCKPREQGGLGIRSVLHMNQAMMSRHVWRILQQDIDLFGCLGATV</sequence>
<reference evidence="3" key="1">
    <citation type="submission" date="2020-06" db="EMBL/GenBank/DDBJ databases">
        <authorList>
            <person name="Li T."/>
            <person name="Hu X."/>
            <person name="Zhang T."/>
            <person name="Song X."/>
            <person name="Zhang H."/>
            <person name="Dai N."/>
            <person name="Sheng W."/>
            <person name="Hou X."/>
            <person name="Wei L."/>
        </authorList>
    </citation>
    <scope>NUCLEOTIDE SEQUENCE</scope>
    <source>
        <strain evidence="3">G02</strain>
        <tissue evidence="3">Leaf</tissue>
    </source>
</reference>
<dbReference type="InterPro" id="IPR025558">
    <property type="entry name" value="DUF4283"/>
</dbReference>
<dbReference type="Pfam" id="PF00078">
    <property type="entry name" value="RVT_1"/>
    <property type="match status" value="1"/>
</dbReference>
<dbReference type="PANTHER" id="PTHR33116:SF76">
    <property type="entry name" value="DUF4283 DOMAIN-CONTAINING PROTEIN"/>
    <property type="match status" value="1"/>
</dbReference>
<dbReference type="CDD" id="cd01650">
    <property type="entry name" value="RT_nLTR_like"/>
    <property type="match status" value="1"/>
</dbReference>
<dbReference type="InterPro" id="IPR043502">
    <property type="entry name" value="DNA/RNA_pol_sf"/>
</dbReference>
<feature type="domain" description="Reverse transcriptase" evidence="2">
    <location>
        <begin position="814"/>
        <end position="1093"/>
    </location>
</feature>
<feature type="compositionally biased region" description="Low complexity" evidence="1">
    <location>
        <begin position="1"/>
        <end position="20"/>
    </location>
</feature>
<dbReference type="InterPro" id="IPR036691">
    <property type="entry name" value="Endo/exonu/phosph_ase_sf"/>
</dbReference>
<dbReference type="InterPro" id="IPR000477">
    <property type="entry name" value="RT_dom"/>
</dbReference>
<protein>
    <recommendedName>
        <fullName evidence="2">Reverse transcriptase domain-containing protein</fullName>
    </recommendedName>
</protein>
<dbReference type="SUPFAM" id="SSF56219">
    <property type="entry name" value="DNase I-like"/>
    <property type="match status" value="1"/>
</dbReference>
<comment type="caution">
    <text evidence="3">The sequence shown here is derived from an EMBL/GenBank/DDBJ whole genome shotgun (WGS) entry which is preliminary data.</text>
</comment>
<evidence type="ECO:0000256" key="1">
    <source>
        <dbReference type="SAM" id="MobiDB-lite"/>
    </source>
</evidence>
<name>A0AAW2JJJ8_SESRA</name>
<dbReference type="Gene3D" id="3.60.10.10">
    <property type="entry name" value="Endonuclease/exonuclease/phosphatase"/>
    <property type="match status" value="1"/>
</dbReference>
<dbReference type="PROSITE" id="PS50878">
    <property type="entry name" value="RT_POL"/>
    <property type="match status" value="1"/>
</dbReference>
<organism evidence="3">
    <name type="scientific">Sesamum radiatum</name>
    <name type="common">Black benniseed</name>
    <dbReference type="NCBI Taxonomy" id="300843"/>
    <lineage>
        <taxon>Eukaryota</taxon>
        <taxon>Viridiplantae</taxon>
        <taxon>Streptophyta</taxon>
        <taxon>Embryophyta</taxon>
        <taxon>Tracheophyta</taxon>
        <taxon>Spermatophyta</taxon>
        <taxon>Magnoliopsida</taxon>
        <taxon>eudicotyledons</taxon>
        <taxon>Gunneridae</taxon>
        <taxon>Pentapetalae</taxon>
        <taxon>asterids</taxon>
        <taxon>lamiids</taxon>
        <taxon>Lamiales</taxon>
        <taxon>Pedaliaceae</taxon>
        <taxon>Sesamum</taxon>
    </lineage>
</organism>
<evidence type="ECO:0000259" key="2">
    <source>
        <dbReference type="PROSITE" id="PS50878"/>
    </source>
</evidence>
<evidence type="ECO:0000313" key="3">
    <source>
        <dbReference type="EMBL" id="KAL0294504.1"/>
    </source>
</evidence>
<proteinExistence type="predicted"/>
<dbReference type="AlphaFoldDB" id="A0AAW2JJJ8"/>
<dbReference type="EMBL" id="JACGWJ010000160">
    <property type="protein sequence ID" value="KAL0294504.1"/>
    <property type="molecule type" value="Genomic_DNA"/>
</dbReference>
<dbReference type="Pfam" id="PF14111">
    <property type="entry name" value="DUF4283"/>
    <property type="match status" value="1"/>
</dbReference>
<dbReference type="SUPFAM" id="SSF56672">
    <property type="entry name" value="DNA/RNA polymerases"/>
    <property type="match status" value="1"/>
</dbReference>
<dbReference type="PANTHER" id="PTHR33116">
    <property type="entry name" value="REVERSE TRANSCRIPTASE ZINC-BINDING DOMAIN-CONTAINING PROTEIN-RELATED-RELATED"/>
    <property type="match status" value="1"/>
</dbReference>
<gene>
    <name evidence="3" type="ORF">Sradi_6884400</name>
</gene>
<reference evidence="3" key="2">
    <citation type="journal article" date="2024" name="Plant">
        <title>Genomic evolution and insights into agronomic trait innovations of Sesamum species.</title>
        <authorList>
            <person name="Miao H."/>
            <person name="Wang L."/>
            <person name="Qu L."/>
            <person name="Liu H."/>
            <person name="Sun Y."/>
            <person name="Le M."/>
            <person name="Wang Q."/>
            <person name="Wei S."/>
            <person name="Zheng Y."/>
            <person name="Lin W."/>
            <person name="Duan Y."/>
            <person name="Cao H."/>
            <person name="Xiong S."/>
            <person name="Wang X."/>
            <person name="Wei L."/>
            <person name="Li C."/>
            <person name="Ma Q."/>
            <person name="Ju M."/>
            <person name="Zhao R."/>
            <person name="Li G."/>
            <person name="Mu C."/>
            <person name="Tian Q."/>
            <person name="Mei H."/>
            <person name="Zhang T."/>
            <person name="Gao T."/>
            <person name="Zhang H."/>
        </authorList>
    </citation>
    <scope>NUCLEOTIDE SEQUENCE</scope>
    <source>
        <strain evidence="3">G02</strain>
    </source>
</reference>
<accession>A0AAW2JJJ8</accession>
<feature type="region of interest" description="Disordered" evidence="1">
    <location>
        <begin position="1"/>
        <end position="37"/>
    </location>
</feature>